<keyword evidence="4" id="KW-0808">Transferase</keyword>
<dbReference type="Proteomes" id="UP000198341">
    <property type="component" value="Chromosome 6"/>
</dbReference>
<dbReference type="OrthoDB" id="10264956at2759"/>
<dbReference type="GO" id="GO:0000139">
    <property type="term" value="C:Golgi membrane"/>
    <property type="evidence" value="ECO:0007669"/>
    <property type="project" value="UniProtKB-SubCell"/>
</dbReference>
<evidence type="ECO:0000313" key="14">
    <source>
        <dbReference type="Proteomes" id="UP000198341"/>
    </source>
</evidence>
<keyword evidence="9 12" id="KW-0472">Membrane</keyword>
<evidence type="ECO:0000256" key="4">
    <source>
        <dbReference type="ARBA" id="ARBA00022679"/>
    </source>
</evidence>
<evidence type="ECO:0000313" key="13">
    <source>
        <dbReference type="EMBL" id="CCO17400.1"/>
    </source>
</evidence>
<keyword evidence="5 12" id="KW-0812">Transmembrane</keyword>
<dbReference type="PANTHER" id="PTHR11987:SF36">
    <property type="entry name" value="SIA-ALPHA-2,3-GAL-BETA-1,4-GLCNAC-R:ALPHA 2,8-SIALYLTRANSFERASE"/>
    <property type="match status" value="1"/>
</dbReference>
<dbReference type="RefSeq" id="XP_007512800.1">
    <property type="nucleotide sequence ID" value="XM_007512738.1"/>
</dbReference>
<gene>
    <name evidence="13" type="ORF">Bathy06g03840</name>
</gene>
<evidence type="ECO:0000256" key="5">
    <source>
        <dbReference type="ARBA" id="ARBA00022692"/>
    </source>
</evidence>
<dbReference type="AlphaFoldDB" id="K8EY66"/>
<keyword evidence="14" id="KW-1185">Reference proteome</keyword>
<dbReference type="KEGG" id="bpg:Bathy06g03840"/>
<sequence>MIGKQRRDVENGGSLMRKGSKRKKKGLFILRRKGAKLCIGFVLLYSLWVIGVYSRMKINNDARIKDEVKMMKSTNAKKKFIKNELPSFEELFGKDDDDADVNVLGFGTFSRIERKALTYERRRIYNSETKIMRQDEMKTRNTNTGKWKMLSKPRELNSTEMRGYVNHIESEEARAKSVLKTLQAMKCESERECEKVVEELVMKTIDGFKKSEKLFVDHEVVSSINLSNRAFGSRNAEKAILTLSGDREQLRMLGLDEEKMDKFRGKGRKRDGGGKRTKECAVVGNGPISGKDRREGEEDVEDVEEGDNNNNNYDINNIGQTIDSHDVVFRVNQGPVGGRYEEKVGAKTDFRVLNNAWAEKYGQESALGEKLREVVETDETVISTRASAERFYALAKQFRRHKRGVELHPPWMASDRVQSDVRKLLEKVRAVKTRIIVMRENESPEEVEREHEDKKHVIMHGGTTPSTGILAIFLALASGCDIVDPYGFSFGRGGRFSGGNSMKTYHYFADKEK</sequence>
<keyword evidence="3" id="KW-0328">Glycosyltransferase</keyword>
<keyword evidence="7 12" id="KW-1133">Transmembrane helix</keyword>
<protein>
    <submittedName>
        <fullName evidence="13">Uncharacterized protein</fullName>
    </submittedName>
</protein>
<reference evidence="13 14" key="1">
    <citation type="submission" date="2011-10" db="EMBL/GenBank/DDBJ databases">
        <authorList>
            <person name="Genoscope - CEA"/>
        </authorList>
    </citation>
    <scope>NUCLEOTIDE SEQUENCE [LARGE SCALE GENOMIC DNA]</scope>
    <source>
        <strain evidence="13 14">RCC 1105</strain>
    </source>
</reference>
<evidence type="ECO:0000256" key="12">
    <source>
        <dbReference type="SAM" id="Phobius"/>
    </source>
</evidence>
<keyword evidence="10" id="KW-0325">Glycoprotein</keyword>
<evidence type="ECO:0000256" key="6">
    <source>
        <dbReference type="ARBA" id="ARBA00022968"/>
    </source>
</evidence>
<name>K8EY66_9CHLO</name>
<feature type="transmembrane region" description="Helical" evidence="12">
    <location>
        <begin position="34"/>
        <end position="53"/>
    </location>
</feature>
<organism evidence="13 14">
    <name type="scientific">Bathycoccus prasinos</name>
    <dbReference type="NCBI Taxonomy" id="41875"/>
    <lineage>
        <taxon>Eukaryota</taxon>
        <taxon>Viridiplantae</taxon>
        <taxon>Chlorophyta</taxon>
        <taxon>Mamiellophyceae</taxon>
        <taxon>Mamiellales</taxon>
        <taxon>Bathycoccaceae</taxon>
        <taxon>Bathycoccus</taxon>
    </lineage>
</organism>
<dbReference type="EMBL" id="FO082273">
    <property type="protein sequence ID" value="CCO17400.1"/>
    <property type="molecule type" value="Genomic_DNA"/>
</dbReference>
<feature type="region of interest" description="Disordered" evidence="11">
    <location>
        <begin position="264"/>
        <end position="312"/>
    </location>
</feature>
<evidence type="ECO:0000256" key="8">
    <source>
        <dbReference type="ARBA" id="ARBA00023034"/>
    </source>
</evidence>
<dbReference type="InterPro" id="IPR050943">
    <property type="entry name" value="Glycosyltr_29_Sialyltrsf"/>
</dbReference>
<feature type="compositionally biased region" description="Acidic residues" evidence="11">
    <location>
        <begin position="297"/>
        <end position="307"/>
    </location>
</feature>
<evidence type="ECO:0000256" key="9">
    <source>
        <dbReference type="ARBA" id="ARBA00023136"/>
    </source>
</evidence>
<evidence type="ECO:0000256" key="7">
    <source>
        <dbReference type="ARBA" id="ARBA00022989"/>
    </source>
</evidence>
<accession>K8EY66</accession>
<dbReference type="GO" id="GO:0008373">
    <property type="term" value="F:sialyltransferase activity"/>
    <property type="evidence" value="ECO:0007669"/>
    <property type="project" value="InterPro"/>
</dbReference>
<feature type="compositionally biased region" description="Basic and acidic residues" evidence="11">
    <location>
        <begin position="264"/>
        <end position="279"/>
    </location>
</feature>
<dbReference type="GeneID" id="19015365"/>
<evidence type="ECO:0000256" key="2">
    <source>
        <dbReference type="ARBA" id="ARBA00006003"/>
    </source>
</evidence>
<comment type="subcellular location">
    <subcellularLocation>
        <location evidence="1">Golgi apparatus membrane</location>
        <topology evidence="1">Single-pass type II membrane protein</topology>
    </subcellularLocation>
</comment>
<dbReference type="Gene3D" id="3.90.1480.20">
    <property type="entry name" value="Glycosyl transferase family 29"/>
    <property type="match status" value="1"/>
</dbReference>
<dbReference type="InterPro" id="IPR001675">
    <property type="entry name" value="Glyco_trans_29"/>
</dbReference>
<evidence type="ECO:0000256" key="1">
    <source>
        <dbReference type="ARBA" id="ARBA00004323"/>
    </source>
</evidence>
<comment type="similarity">
    <text evidence="2">Belongs to the glycosyltransferase 29 family.</text>
</comment>
<keyword evidence="6" id="KW-0735">Signal-anchor</keyword>
<evidence type="ECO:0000256" key="11">
    <source>
        <dbReference type="SAM" id="MobiDB-lite"/>
    </source>
</evidence>
<dbReference type="PANTHER" id="PTHR11987">
    <property type="entry name" value="ALPHA-2,8-SIALYLTRANSFERASE"/>
    <property type="match status" value="1"/>
</dbReference>
<dbReference type="InterPro" id="IPR038578">
    <property type="entry name" value="GT29-like_sf"/>
</dbReference>
<evidence type="ECO:0000256" key="10">
    <source>
        <dbReference type="ARBA" id="ARBA00023180"/>
    </source>
</evidence>
<dbReference type="Pfam" id="PF00777">
    <property type="entry name" value="Glyco_transf_29"/>
    <property type="match status" value="1"/>
</dbReference>
<proteinExistence type="inferred from homology"/>
<evidence type="ECO:0000256" key="3">
    <source>
        <dbReference type="ARBA" id="ARBA00022676"/>
    </source>
</evidence>
<keyword evidence="8" id="KW-0333">Golgi apparatus</keyword>